<dbReference type="SUPFAM" id="SSF81383">
    <property type="entry name" value="F-box domain"/>
    <property type="match status" value="1"/>
</dbReference>
<feature type="domain" description="BTB" evidence="4">
    <location>
        <begin position="577"/>
        <end position="646"/>
    </location>
</feature>
<dbReference type="CDD" id="cd18186">
    <property type="entry name" value="BTB_POZ_ZBTB_KLHL-like"/>
    <property type="match status" value="1"/>
</dbReference>
<reference evidence="6 7" key="1">
    <citation type="journal article" date="2017" name="Nat. Ecol. Evol.">
        <title>Scallop genome provides insights into evolution of bilaterian karyotype and development.</title>
        <authorList>
            <person name="Wang S."/>
            <person name="Zhang J."/>
            <person name="Jiao W."/>
            <person name="Li J."/>
            <person name="Xun X."/>
            <person name="Sun Y."/>
            <person name="Guo X."/>
            <person name="Huan P."/>
            <person name="Dong B."/>
            <person name="Zhang L."/>
            <person name="Hu X."/>
            <person name="Sun X."/>
            <person name="Wang J."/>
            <person name="Zhao C."/>
            <person name="Wang Y."/>
            <person name="Wang D."/>
            <person name="Huang X."/>
            <person name="Wang R."/>
            <person name="Lv J."/>
            <person name="Li Y."/>
            <person name="Zhang Z."/>
            <person name="Liu B."/>
            <person name="Lu W."/>
            <person name="Hui Y."/>
            <person name="Liang J."/>
            <person name="Zhou Z."/>
            <person name="Hou R."/>
            <person name="Li X."/>
            <person name="Liu Y."/>
            <person name="Li H."/>
            <person name="Ning X."/>
            <person name="Lin Y."/>
            <person name="Zhao L."/>
            <person name="Xing Q."/>
            <person name="Dou J."/>
            <person name="Li Y."/>
            <person name="Mao J."/>
            <person name="Guo H."/>
            <person name="Dou H."/>
            <person name="Li T."/>
            <person name="Mu C."/>
            <person name="Jiang W."/>
            <person name="Fu Q."/>
            <person name="Fu X."/>
            <person name="Miao Y."/>
            <person name="Liu J."/>
            <person name="Yu Q."/>
            <person name="Li R."/>
            <person name="Liao H."/>
            <person name="Li X."/>
            <person name="Kong Y."/>
            <person name="Jiang Z."/>
            <person name="Chourrout D."/>
            <person name="Li R."/>
            <person name="Bao Z."/>
        </authorList>
    </citation>
    <scope>NUCLEOTIDE SEQUENCE [LARGE SCALE GENOMIC DNA]</scope>
    <source>
        <strain evidence="6 7">PY_sf001</strain>
    </source>
</reference>
<dbReference type="Gene3D" id="3.30.710.10">
    <property type="entry name" value="Potassium Channel Kv1.1, Chain A"/>
    <property type="match status" value="1"/>
</dbReference>
<dbReference type="AlphaFoldDB" id="A0A210PMN8"/>
<dbReference type="PANTHER" id="PTHR45632:SF3">
    <property type="entry name" value="KELCH-LIKE PROTEIN 32"/>
    <property type="match status" value="1"/>
</dbReference>
<dbReference type="SUPFAM" id="SSF117281">
    <property type="entry name" value="Kelch motif"/>
    <property type="match status" value="2"/>
</dbReference>
<dbReference type="InterPro" id="IPR011705">
    <property type="entry name" value="BACK"/>
</dbReference>
<dbReference type="Gene3D" id="2.120.10.80">
    <property type="entry name" value="Kelch-type beta propeller"/>
    <property type="match status" value="2"/>
</dbReference>
<dbReference type="Pfam" id="PF01344">
    <property type="entry name" value="Kelch_1"/>
    <property type="match status" value="3"/>
</dbReference>
<dbReference type="Pfam" id="PF07707">
    <property type="entry name" value="BACK"/>
    <property type="match status" value="1"/>
</dbReference>
<dbReference type="PROSITE" id="PS50181">
    <property type="entry name" value="FBOX"/>
    <property type="match status" value="1"/>
</dbReference>
<proteinExistence type="predicted"/>
<dbReference type="Gene3D" id="3.40.1000.30">
    <property type="match status" value="1"/>
</dbReference>
<dbReference type="Gene3D" id="1.25.40.420">
    <property type="match status" value="1"/>
</dbReference>
<dbReference type="InterPro" id="IPR011333">
    <property type="entry name" value="SKP1/BTB/POZ_sf"/>
</dbReference>
<evidence type="ECO:0000313" key="7">
    <source>
        <dbReference type="Proteomes" id="UP000242188"/>
    </source>
</evidence>
<dbReference type="InterPro" id="IPR015915">
    <property type="entry name" value="Kelch-typ_b-propeller"/>
</dbReference>
<dbReference type="Pfam" id="PF00651">
    <property type="entry name" value="BTB"/>
    <property type="match status" value="1"/>
</dbReference>
<name>A0A210PMN8_MIZYE</name>
<dbReference type="InterPro" id="IPR001810">
    <property type="entry name" value="F-box_dom"/>
</dbReference>
<organism evidence="6 7">
    <name type="scientific">Mizuhopecten yessoensis</name>
    <name type="common">Japanese scallop</name>
    <name type="synonym">Patinopecten yessoensis</name>
    <dbReference type="NCBI Taxonomy" id="6573"/>
    <lineage>
        <taxon>Eukaryota</taxon>
        <taxon>Metazoa</taxon>
        <taxon>Spiralia</taxon>
        <taxon>Lophotrochozoa</taxon>
        <taxon>Mollusca</taxon>
        <taxon>Bivalvia</taxon>
        <taxon>Autobranchia</taxon>
        <taxon>Pteriomorphia</taxon>
        <taxon>Pectinida</taxon>
        <taxon>Pectinoidea</taxon>
        <taxon>Pectinidae</taxon>
        <taxon>Mizuhopecten</taxon>
    </lineage>
</organism>
<dbReference type="OrthoDB" id="6482909at2759"/>
<dbReference type="PROSITE" id="PS50097">
    <property type="entry name" value="BTB"/>
    <property type="match status" value="1"/>
</dbReference>
<protein>
    <submittedName>
        <fullName evidence="6">Ring canal kelch-like</fullName>
    </submittedName>
</protein>
<sequence length="1141" mass="128928">MHWPDQGCDPLNSRQMLYKVSYTVHEFKLSLNKKDALEDNKTLASQGIVSGDLVYVVTSVNDDTAKPVCKQQLLSKEWTDSVQQTSGVDSQGNFTQTVRTGAASASSSSHANINVSLAATSQLSEECSNSDNITTCRGLNQQSMSSSSETSTQGQQESEMDTHEQMTNIIEERVDHAVVNRYLNEPVLCRESHGLVVPAMLSDVYQTAGISCSAEAMCTVLHVLMLETGYTTVNKKSSVPTTLTEEQVVSQKTPDTGTLHTSCDETIADNSFPDREMPVGWRDKPGQYSLTYTHVQPNCTEENPCFVVTCVSMGTVLVVHGRLRGTEDNWSCHVNLNTKDFIRNTDHKGACGCYQNLKKLSRVFKDSIALPMLQQHRTGQGLPPLYGIFAVSHEVKLKILGMLDVVSLLKLSETCKEFNHLCKDKYVWRRIYLKDFGNRNNNTLAQDWSRLYRQEYKLRKERRRIWNRNPMPMFGPPVLPSFGLPPPGPFHPGFLNGDHDLDPVTGPFDWRLMPNSQRNQPGSALFRPRGTGLGRSSATSDDFLTKCTDEDTKVTLKNAGVKLLKGFYELWKKQELCDVIIKTNGESIPAHRAVLVISCDYFRAMFSMGFEESQQQIAEISLDEVTPEAVRAVLCYIYTGNLTVTKNTIQDLVVLTDLLQLADLKLQCCQFMAREISASNCLGVWEFSEKFSCCELETNSLAMVKQRFPVICQMDEFLALTYNRLIKILQFEDLYLGCEGEGTVLKSVFNWLEHHHQERVGHMADIIKFVRLKSVDKEIIEQLMKCSLCEKYPELRQIIETQLVAEGPDNAREAVRYMYVMGGYTQSRTGPLCPRTKRVERFNLDSQHWQTVADLPILASGVHAFEVHGRLICTAFELIHYRSQEQDIEREVRLEGIYEYDILQDRWKDATDYFSPDTIQCLHNCLMNSGSIAVCPKTNKVYTVTDREVNCISVELDDGDIFCKTVEKLPNIQTFVEESHSCHVAVVCDEVLYVFGGEVRVSQSEVYSTASGYKFDPRYNTWLPIRDMLEPRSKCDVVELGGYIYLVGGFNLCRLKSVERYDPITDQWSKVASMAVERSHHKAVVYKNKICAIGGKSYSARNGGGARRTVHTSEIYDPELDQWTMLPTMTQARCLHGAVVF</sequence>
<dbReference type="SMART" id="SM00875">
    <property type="entry name" value="BACK"/>
    <property type="match status" value="1"/>
</dbReference>
<dbReference type="STRING" id="6573.A0A210PMN8"/>
<dbReference type="SMART" id="SM00225">
    <property type="entry name" value="BTB"/>
    <property type="match status" value="1"/>
</dbReference>
<evidence type="ECO:0000256" key="3">
    <source>
        <dbReference type="SAM" id="MobiDB-lite"/>
    </source>
</evidence>
<accession>A0A210PMN8</accession>
<dbReference type="Pfam" id="PF12937">
    <property type="entry name" value="F-box-like"/>
    <property type="match status" value="1"/>
</dbReference>
<dbReference type="InterPro" id="IPR021625">
    <property type="entry name" value="PI31_Prot_N"/>
</dbReference>
<keyword evidence="7" id="KW-1185">Reference proteome</keyword>
<feature type="region of interest" description="Disordered" evidence="3">
    <location>
        <begin position="134"/>
        <end position="162"/>
    </location>
</feature>
<evidence type="ECO:0000259" key="4">
    <source>
        <dbReference type="PROSITE" id="PS50097"/>
    </source>
</evidence>
<dbReference type="SMART" id="SM00612">
    <property type="entry name" value="Kelch"/>
    <property type="match status" value="4"/>
</dbReference>
<feature type="compositionally biased region" description="Low complexity" evidence="3">
    <location>
        <begin position="141"/>
        <end position="157"/>
    </location>
</feature>
<evidence type="ECO:0000259" key="5">
    <source>
        <dbReference type="PROSITE" id="PS50181"/>
    </source>
</evidence>
<dbReference type="Proteomes" id="UP000242188">
    <property type="component" value="Unassembled WGS sequence"/>
</dbReference>
<comment type="caution">
    <text evidence="6">The sequence shown here is derived from an EMBL/GenBank/DDBJ whole genome shotgun (WGS) entry which is preliminary data.</text>
</comment>
<dbReference type="InterPro" id="IPR000210">
    <property type="entry name" value="BTB/POZ_dom"/>
</dbReference>
<dbReference type="PANTHER" id="PTHR45632">
    <property type="entry name" value="LD33804P"/>
    <property type="match status" value="1"/>
</dbReference>
<dbReference type="InterPro" id="IPR006652">
    <property type="entry name" value="Kelch_1"/>
</dbReference>
<dbReference type="Gene3D" id="1.20.1280.50">
    <property type="match status" value="1"/>
</dbReference>
<evidence type="ECO:0000256" key="1">
    <source>
        <dbReference type="ARBA" id="ARBA00022441"/>
    </source>
</evidence>
<dbReference type="EMBL" id="NEDP02005581">
    <property type="protein sequence ID" value="OWF37765.1"/>
    <property type="molecule type" value="Genomic_DNA"/>
</dbReference>
<feature type="domain" description="F-box" evidence="5">
    <location>
        <begin position="385"/>
        <end position="431"/>
    </location>
</feature>
<dbReference type="Pfam" id="PF11566">
    <property type="entry name" value="PI31_Prot_N"/>
    <property type="match status" value="1"/>
</dbReference>
<keyword evidence="2" id="KW-0677">Repeat</keyword>
<dbReference type="SUPFAM" id="SSF54695">
    <property type="entry name" value="POZ domain"/>
    <property type="match status" value="1"/>
</dbReference>
<gene>
    <name evidence="6" type="ORF">KP79_PYT12092</name>
</gene>
<evidence type="ECO:0000313" key="6">
    <source>
        <dbReference type="EMBL" id="OWF37765.1"/>
    </source>
</evidence>
<dbReference type="InterPro" id="IPR036047">
    <property type="entry name" value="F-box-like_dom_sf"/>
</dbReference>
<keyword evidence="1" id="KW-0880">Kelch repeat</keyword>
<evidence type="ECO:0000256" key="2">
    <source>
        <dbReference type="ARBA" id="ARBA00022737"/>
    </source>
</evidence>